<evidence type="ECO:0000313" key="1">
    <source>
        <dbReference type="EMBL" id="RCI17313.1"/>
    </source>
</evidence>
<gene>
    <name evidence="1" type="ORF">L249_2614</name>
</gene>
<accession>A0A367LS93</accession>
<name>A0A367LS93_9HYPO</name>
<dbReference type="AlphaFoldDB" id="A0A367LS93"/>
<organism evidence="1 2">
    <name type="scientific">Ophiocordyceps polyrhachis-furcata BCC 54312</name>
    <dbReference type="NCBI Taxonomy" id="1330021"/>
    <lineage>
        <taxon>Eukaryota</taxon>
        <taxon>Fungi</taxon>
        <taxon>Dikarya</taxon>
        <taxon>Ascomycota</taxon>
        <taxon>Pezizomycotina</taxon>
        <taxon>Sordariomycetes</taxon>
        <taxon>Hypocreomycetidae</taxon>
        <taxon>Hypocreales</taxon>
        <taxon>Ophiocordycipitaceae</taxon>
        <taxon>Ophiocordyceps</taxon>
    </lineage>
</organism>
<dbReference type="EMBL" id="LKCN02000001">
    <property type="protein sequence ID" value="RCI17313.1"/>
    <property type="molecule type" value="Genomic_DNA"/>
</dbReference>
<protein>
    <submittedName>
        <fullName evidence="1">Uncharacterized protein</fullName>
    </submittedName>
</protein>
<proteinExistence type="predicted"/>
<comment type="caution">
    <text evidence="1">The sequence shown here is derived from an EMBL/GenBank/DDBJ whole genome shotgun (WGS) entry which is preliminary data.</text>
</comment>
<evidence type="ECO:0000313" key="2">
    <source>
        <dbReference type="Proteomes" id="UP000253664"/>
    </source>
</evidence>
<keyword evidence="2" id="KW-1185">Reference proteome</keyword>
<dbReference type="OrthoDB" id="4924437at2759"/>
<sequence length="372" mass="42450">MHPATRPVFLRDGLRTLNSFSATSSRSDRLNAIDVEDAISFVAQHDSPIHYEALFSVLPKELLKEIWHSWGQTPHTLSNMFYASTDATSVRFVQTTIKWYREAARQKRQTCWPSLGAAQNHISVHRDVLGAINNLLYDPPTVQNDMGLRHLHLPPGELRKDTPICFDSGNNQTRWLTQNWPLWMIRHDSGQAVYASLATIRRHLDTWGGPLSRLLLGMLKEPNEYACNQRPKSYTDFLDHLEQVISRKKAFCISLGKARRRFIPDASHYWFVAGGTEVQDSQRWTFDPLVGWDDSSSVATENVSMSGQPQKHDGAYQEKNDYSNRTWFRSTLVRKPFATNRHWVDVQGSSQGGSEVAREAQRMAQAGIEVEV</sequence>
<dbReference type="Proteomes" id="UP000253664">
    <property type="component" value="Unassembled WGS sequence"/>
</dbReference>
<reference evidence="1 2" key="1">
    <citation type="journal article" date="2015" name="BMC Genomics">
        <title>Insights from the genome of Ophiocordyceps polyrhachis-furcata to pathogenicity and host specificity in insect fungi.</title>
        <authorList>
            <person name="Wichadakul D."/>
            <person name="Kobmoo N."/>
            <person name="Ingsriswang S."/>
            <person name="Tangphatsornruang S."/>
            <person name="Chantasingh D."/>
            <person name="Luangsa-ard J.J."/>
            <person name="Eurwilaichitr L."/>
        </authorList>
    </citation>
    <scope>NUCLEOTIDE SEQUENCE [LARGE SCALE GENOMIC DNA]</scope>
    <source>
        <strain evidence="1 2">BCC 54312</strain>
    </source>
</reference>